<evidence type="ECO:0000313" key="3">
    <source>
        <dbReference type="EMBL" id="RAI31307.1"/>
    </source>
</evidence>
<feature type="compositionally biased region" description="Pro residues" evidence="2">
    <location>
        <begin position="91"/>
        <end position="103"/>
    </location>
</feature>
<protein>
    <recommendedName>
        <fullName evidence="5">Type III secretion protein</fullName>
    </recommendedName>
</protein>
<comment type="caution">
    <text evidence="3">The sequence shown here is derived from an EMBL/GenBank/DDBJ whole genome shotgun (WGS) entry which is preliminary data.</text>
</comment>
<dbReference type="SUPFAM" id="SSF160544">
    <property type="entry name" value="EscU C-terminal domain-like"/>
    <property type="match status" value="1"/>
</dbReference>
<feature type="region of interest" description="Disordered" evidence="2">
    <location>
        <begin position="88"/>
        <end position="116"/>
    </location>
</feature>
<sequence>MTGERPPVPFAIALQYEAPGAPRVVAKGKGPIGEKIVALAKEHGVPIEENAGLAAALSDVELGDEIPEELYRAVAEVLSFILRLSGKLPQKPRPAAPPDPQGQPVPRASTPAAARR</sequence>
<dbReference type="AlphaFoldDB" id="A0A327JYQ3"/>
<comment type="similarity">
    <text evidence="1">Belongs to the type III secretion exporter family.</text>
</comment>
<evidence type="ECO:0000313" key="4">
    <source>
        <dbReference type="Proteomes" id="UP000248863"/>
    </source>
</evidence>
<dbReference type="Pfam" id="PF01312">
    <property type="entry name" value="Bac_export_2"/>
    <property type="match status" value="1"/>
</dbReference>
<dbReference type="EMBL" id="NPEU01000513">
    <property type="protein sequence ID" value="RAI31307.1"/>
    <property type="molecule type" value="Genomic_DNA"/>
</dbReference>
<evidence type="ECO:0000256" key="1">
    <source>
        <dbReference type="ARBA" id="ARBA00010690"/>
    </source>
</evidence>
<dbReference type="GO" id="GO:0009306">
    <property type="term" value="P:protein secretion"/>
    <property type="evidence" value="ECO:0007669"/>
    <property type="project" value="InterPro"/>
</dbReference>
<proteinExistence type="inferred from homology"/>
<dbReference type="Proteomes" id="UP000248863">
    <property type="component" value="Unassembled WGS sequence"/>
</dbReference>
<reference evidence="3 4" key="1">
    <citation type="submission" date="2017-07" db="EMBL/GenBank/DDBJ databases">
        <title>Draft Genome Sequences of Select Purple Nonsulfur Bacteria.</title>
        <authorList>
            <person name="Lasarre B."/>
            <person name="Mckinlay J.B."/>
        </authorList>
    </citation>
    <scope>NUCLEOTIDE SEQUENCE [LARGE SCALE GENOMIC DNA]</scope>
    <source>
        <strain evidence="3 4">DSM 11907</strain>
    </source>
</reference>
<dbReference type="PANTHER" id="PTHR30531:SF12">
    <property type="entry name" value="FLAGELLAR BIOSYNTHETIC PROTEIN FLHB"/>
    <property type="match status" value="1"/>
</dbReference>
<dbReference type="Gene3D" id="3.40.1690.10">
    <property type="entry name" value="secretion proteins EscU"/>
    <property type="match status" value="1"/>
</dbReference>
<dbReference type="InterPro" id="IPR006135">
    <property type="entry name" value="T3SS_substrate_exporter"/>
</dbReference>
<accession>A0A327JYQ3</accession>
<name>A0A327JYQ3_9BRAD</name>
<dbReference type="InterPro" id="IPR029025">
    <property type="entry name" value="T3SS_substrate_exporter_C"/>
</dbReference>
<dbReference type="PANTHER" id="PTHR30531">
    <property type="entry name" value="FLAGELLAR BIOSYNTHETIC PROTEIN FLHB"/>
    <property type="match status" value="1"/>
</dbReference>
<organism evidence="3 4">
    <name type="scientific">Rhodoplanes elegans</name>
    <dbReference type="NCBI Taxonomy" id="29408"/>
    <lineage>
        <taxon>Bacteria</taxon>
        <taxon>Pseudomonadati</taxon>
        <taxon>Pseudomonadota</taxon>
        <taxon>Alphaproteobacteria</taxon>
        <taxon>Hyphomicrobiales</taxon>
        <taxon>Nitrobacteraceae</taxon>
        <taxon>Rhodoplanes</taxon>
    </lineage>
</organism>
<dbReference type="OrthoDB" id="5244399at2"/>
<evidence type="ECO:0008006" key="5">
    <source>
        <dbReference type="Google" id="ProtNLM"/>
    </source>
</evidence>
<keyword evidence="4" id="KW-1185">Reference proteome</keyword>
<dbReference type="GO" id="GO:0005886">
    <property type="term" value="C:plasma membrane"/>
    <property type="evidence" value="ECO:0007669"/>
    <property type="project" value="TreeGrafter"/>
</dbReference>
<gene>
    <name evidence="3" type="ORF">CH338_26030</name>
</gene>
<evidence type="ECO:0000256" key="2">
    <source>
        <dbReference type="SAM" id="MobiDB-lite"/>
    </source>
</evidence>